<feature type="non-terminal residue" evidence="9">
    <location>
        <position position="1"/>
    </location>
</feature>
<feature type="domain" description="FAD-binding" evidence="7">
    <location>
        <begin position="9"/>
        <end position="78"/>
    </location>
</feature>
<dbReference type="SUPFAM" id="SSF51905">
    <property type="entry name" value="FAD/NAD(P)-binding domain"/>
    <property type="match status" value="1"/>
</dbReference>
<sequence length="280" mass="30504">AYILERRLFDKSLAIEAARAGADIRVNTYANGLIRAQKQIKGVQVRSNGKDYRILADVVVGADGVESKIGRMAGIDTKLRPQDIDICAQYLMCGLDGDIDEHQSGFYLGGEVAPGGYAWVFPKGNGCANIGLGIRGNVSREGHRAADYLKRFVQRNFSMGSVITEMYGAVPVSGPLYDAVAEGLILVGDAARHVDPSTGGGILYAIQAGIIAGEVIAEAKEENDFSKSNLLKYEKRWKQSFGKELKKKMKITNFIQSLSDEELNAIAYSLPSEIEIVLFY</sequence>
<dbReference type="GO" id="GO:0008654">
    <property type="term" value="P:phospholipid biosynthetic process"/>
    <property type="evidence" value="ECO:0007669"/>
    <property type="project" value="UniProtKB-KW"/>
</dbReference>
<dbReference type="Gene3D" id="3.50.50.60">
    <property type="entry name" value="FAD/NAD(P)-binding domain"/>
    <property type="match status" value="1"/>
</dbReference>
<name>X1QEH0_9ZZZZ</name>
<dbReference type="InterPro" id="IPR050407">
    <property type="entry name" value="Geranylgeranyl_reductase"/>
</dbReference>
<dbReference type="Pfam" id="PF22578">
    <property type="entry name" value="GGR_cat"/>
    <property type="match status" value="1"/>
</dbReference>
<evidence type="ECO:0000256" key="4">
    <source>
        <dbReference type="ARBA" id="ARBA00023098"/>
    </source>
</evidence>
<gene>
    <name evidence="9" type="ORF">S12H4_08699</name>
</gene>
<dbReference type="GO" id="GO:0016491">
    <property type="term" value="F:oxidoreductase activity"/>
    <property type="evidence" value="ECO:0007669"/>
    <property type="project" value="UniProtKB-KW"/>
</dbReference>
<dbReference type="Pfam" id="PF01494">
    <property type="entry name" value="FAD_binding_3"/>
    <property type="match status" value="1"/>
</dbReference>
<proteinExistence type="predicted"/>
<comment type="caution">
    <text evidence="9">The sequence shown here is derived from an EMBL/GenBank/DDBJ whole genome shotgun (WGS) entry which is preliminary data.</text>
</comment>
<evidence type="ECO:0000256" key="3">
    <source>
        <dbReference type="ARBA" id="ARBA00023002"/>
    </source>
</evidence>
<dbReference type="AlphaFoldDB" id="X1QEH0"/>
<feature type="domain" description="Digeranylgeranylglycerophospholipid reductase catalytic" evidence="8">
    <location>
        <begin position="83"/>
        <end position="170"/>
    </location>
</feature>
<reference evidence="9" key="1">
    <citation type="journal article" date="2014" name="Front. Microbiol.">
        <title>High frequency of phylogenetically diverse reductive dehalogenase-homologous genes in deep subseafloor sedimentary metagenomes.</title>
        <authorList>
            <person name="Kawai M."/>
            <person name="Futagami T."/>
            <person name="Toyoda A."/>
            <person name="Takaki Y."/>
            <person name="Nishi S."/>
            <person name="Hori S."/>
            <person name="Arai W."/>
            <person name="Tsubouchi T."/>
            <person name="Morono Y."/>
            <person name="Uchiyama I."/>
            <person name="Ito T."/>
            <person name="Fujiyama A."/>
            <person name="Inagaki F."/>
            <person name="Takami H."/>
        </authorList>
    </citation>
    <scope>NUCLEOTIDE SEQUENCE</scope>
    <source>
        <strain evidence="9">Expedition CK06-06</strain>
    </source>
</reference>
<organism evidence="9">
    <name type="scientific">marine sediment metagenome</name>
    <dbReference type="NCBI Taxonomy" id="412755"/>
    <lineage>
        <taxon>unclassified sequences</taxon>
        <taxon>metagenomes</taxon>
        <taxon>ecological metagenomes</taxon>
    </lineage>
</organism>
<accession>X1QEH0</accession>
<dbReference type="EMBL" id="BARW01003398">
    <property type="protein sequence ID" value="GAI66593.1"/>
    <property type="molecule type" value="Genomic_DNA"/>
</dbReference>
<keyword evidence="2" id="KW-0285">Flavoprotein</keyword>
<evidence type="ECO:0000259" key="8">
    <source>
        <dbReference type="Pfam" id="PF22578"/>
    </source>
</evidence>
<evidence type="ECO:0000259" key="7">
    <source>
        <dbReference type="Pfam" id="PF01494"/>
    </source>
</evidence>
<dbReference type="InterPro" id="IPR036188">
    <property type="entry name" value="FAD/NAD-bd_sf"/>
</dbReference>
<dbReference type="PANTHER" id="PTHR42685">
    <property type="entry name" value="GERANYLGERANYL DIPHOSPHATE REDUCTASE"/>
    <property type="match status" value="1"/>
</dbReference>
<evidence type="ECO:0000256" key="6">
    <source>
        <dbReference type="ARBA" id="ARBA00023264"/>
    </source>
</evidence>
<dbReference type="PANTHER" id="PTHR42685:SF18">
    <property type="entry name" value="DIGERANYLGERANYLGLYCEROPHOSPHOLIPID REDUCTASE"/>
    <property type="match status" value="1"/>
</dbReference>
<evidence type="ECO:0000256" key="1">
    <source>
        <dbReference type="ARBA" id="ARBA00022516"/>
    </source>
</evidence>
<keyword evidence="5" id="KW-0594">Phospholipid biosynthesis</keyword>
<keyword evidence="6" id="KW-1208">Phospholipid metabolism</keyword>
<protein>
    <submittedName>
        <fullName evidence="9">Uncharacterized protein</fullName>
    </submittedName>
</protein>
<evidence type="ECO:0000256" key="2">
    <source>
        <dbReference type="ARBA" id="ARBA00022630"/>
    </source>
</evidence>
<dbReference type="GO" id="GO:0071949">
    <property type="term" value="F:FAD binding"/>
    <property type="evidence" value="ECO:0007669"/>
    <property type="project" value="InterPro"/>
</dbReference>
<dbReference type="InterPro" id="IPR054715">
    <property type="entry name" value="GGR_cat"/>
</dbReference>
<evidence type="ECO:0000256" key="5">
    <source>
        <dbReference type="ARBA" id="ARBA00023209"/>
    </source>
</evidence>
<keyword evidence="4" id="KW-0443">Lipid metabolism</keyword>
<evidence type="ECO:0000313" key="9">
    <source>
        <dbReference type="EMBL" id="GAI66593.1"/>
    </source>
</evidence>
<dbReference type="InterPro" id="IPR002938">
    <property type="entry name" value="FAD-bd"/>
</dbReference>
<keyword evidence="3" id="KW-0560">Oxidoreductase</keyword>
<keyword evidence="1" id="KW-0444">Lipid biosynthesis</keyword>